<keyword evidence="8" id="KW-1185">Reference proteome</keyword>
<evidence type="ECO:0000259" key="5">
    <source>
        <dbReference type="Pfam" id="PF00561"/>
    </source>
</evidence>
<dbReference type="InterPro" id="IPR051601">
    <property type="entry name" value="Serine_prot/Carboxylest_S33"/>
</dbReference>
<comment type="similarity">
    <text evidence="1">Belongs to the peptidase S33 family.</text>
</comment>
<reference evidence="7" key="1">
    <citation type="submission" date="2021-01" db="EMBL/GenBank/DDBJ databases">
        <title>Whole genome shotgun sequence of Sinosporangium siamense NBRC 109515.</title>
        <authorList>
            <person name="Komaki H."/>
            <person name="Tamura T."/>
        </authorList>
    </citation>
    <scope>NUCLEOTIDE SEQUENCE</scope>
    <source>
        <strain evidence="7">NBRC 109515</strain>
    </source>
</reference>
<feature type="domain" description="AB hydrolase-1" evidence="5">
    <location>
        <begin position="101"/>
        <end position="290"/>
    </location>
</feature>
<feature type="domain" description="Peptidase S33 tripeptidyl aminopeptidase-like C-terminal" evidence="6">
    <location>
        <begin position="408"/>
        <end position="509"/>
    </location>
</feature>
<accession>A0A919RM90</accession>
<evidence type="ECO:0000259" key="6">
    <source>
        <dbReference type="Pfam" id="PF08386"/>
    </source>
</evidence>
<dbReference type="PANTHER" id="PTHR43248">
    <property type="entry name" value="2-SUCCINYL-6-HYDROXY-2,4-CYCLOHEXADIENE-1-CARBOXYLATE SYNTHASE"/>
    <property type="match status" value="1"/>
</dbReference>
<evidence type="ECO:0000256" key="3">
    <source>
        <dbReference type="ARBA" id="ARBA00022801"/>
    </source>
</evidence>
<dbReference type="GO" id="GO:0016787">
    <property type="term" value="F:hydrolase activity"/>
    <property type="evidence" value="ECO:0007669"/>
    <property type="project" value="UniProtKB-KW"/>
</dbReference>
<comment type="caution">
    <text evidence="7">The sequence shown here is derived from an EMBL/GenBank/DDBJ whole genome shotgun (WGS) entry which is preliminary data.</text>
</comment>
<evidence type="ECO:0000256" key="1">
    <source>
        <dbReference type="ARBA" id="ARBA00010088"/>
    </source>
</evidence>
<evidence type="ECO:0000256" key="2">
    <source>
        <dbReference type="ARBA" id="ARBA00022729"/>
    </source>
</evidence>
<dbReference type="InterPro" id="IPR029058">
    <property type="entry name" value="AB_hydrolase_fold"/>
</dbReference>
<evidence type="ECO:0000313" key="7">
    <source>
        <dbReference type="EMBL" id="GII94736.1"/>
    </source>
</evidence>
<name>A0A919RM90_9ACTN</name>
<dbReference type="InterPro" id="IPR000073">
    <property type="entry name" value="AB_hydrolase_1"/>
</dbReference>
<organism evidence="7 8">
    <name type="scientific">Sinosporangium siamense</name>
    <dbReference type="NCBI Taxonomy" id="1367973"/>
    <lineage>
        <taxon>Bacteria</taxon>
        <taxon>Bacillati</taxon>
        <taxon>Actinomycetota</taxon>
        <taxon>Actinomycetes</taxon>
        <taxon>Streptosporangiales</taxon>
        <taxon>Streptosporangiaceae</taxon>
        <taxon>Sinosporangium</taxon>
    </lineage>
</organism>
<dbReference type="Pfam" id="PF08386">
    <property type="entry name" value="Abhydrolase_4"/>
    <property type="match status" value="1"/>
</dbReference>
<dbReference type="InterPro" id="IPR013595">
    <property type="entry name" value="Pept_S33_TAP-like_C"/>
</dbReference>
<feature type="signal peptide" evidence="4">
    <location>
        <begin position="1"/>
        <end position="36"/>
    </location>
</feature>
<keyword evidence="2 4" id="KW-0732">Signal</keyword>
<dbReference type="Proteomes" id="UP000606172">
    <property type="component" value="Unassembled WGS sequence"/>
</dbReference>
<feature type="chain" id="PRO_5038009849" evidence="4">
    <location>
        <begin position="37"/>
        <end position="513"/>
    </location>
</feature>
<keyword evidence="3" id="KW-0378">Hydrolase</keyword>
<dbReference type="Gene3D" id="3.40.50.1820">
    <property type="entry name" value="alpha/beta hydrolase"/>
    <property type="match status" value="1"/>
</dbReference>
<dbReference type="EMBL" id="BOOW01000030">
    <property type="protein sequence ID" value="GII94736.1"/>
    <property type="molecule type" value="Genomic_DNA"/>
</dbReference>
<gene>
    <name evidence="7" type="ORF">Ssi02_49670</name>
</gene>
<protein>
    <submittedName>
        <fullName evidence="7">Proteinase</fullName>
    </submittedName>
</protein>
<dbReference type="PANTHER" id="PTHR43248:SF29">
    <property type="entry name" value="TRIPEPTIDYL AMINOPEPTIDASE"/>
    <property type="match status" value="1"/>
</dbReference>
<dbReference type="RefSeq" id="WP_204029507.1">
    <property type="nucleotide sequence ID" value="NZ_BOOW01000030.1"/>
</dbReference>
<sequence>MTFFTSGGSGRWRGRSLSAAFIAAALVLTSASCTRALDAKTPAKTVATPYSAQKLKWRDCGAGFECAKLQVPLDYAKPEGQQLQISVIRLPASGTDRIGSVVVNPGGPGGSGVQYARAARSILSDEVRERFDVVGFDPRGVGESAPVRCLSARELDDYMSLDNSPDGPEEVSEFERGSRRFAAGCESESARLLPYVGTVNVARDLDVLRSALGDKGLTYLGKSYGTLIGAVYADLFPARVRALVLDGAVDPSLSSIEVNLTQARGFETAYRAFLEDCFKAADCPFRGRDVDGAMREVTELLRRSDNKPLRNRSGDGRRITESWVMLGIITPLYDRRSWPTLRQALNEALDGDGTTLLRMADVLIDRRGDGTYSNQTESNMAVNCVDSPYPTSLADFTKAAKEAAKEAPNFGRQVMWGSLPCAYWPVPAGKRTGTLTAKGAPPIVVIGTYRDPATPYAWAKALSRQLTSGVLLSYDGDGHTAYFTGSTCVDDAVDRYLVSLKPPAEGTVCPKVS</sequence>
<evidence type="ECO:0000313" key="8">
    <source>
        <dbReference type="Proteomes" id="UP000606172"/>
    </source>
</evidence>
<evidence type="ECO:0000256" key="4">
    <source>
        <dbReference type="SAM" id="SignalP"/>
    </source>
</evidence>
<dbReference type="SUPFAM" id="SSF53474">
    <property type="entry name" value="alpha/beta-Hydrolases"/>
    <property type="match status" value="1"/>
</dbReference>
<proteinExistence type="inferred from homology"/>
<dbReference type="Pfam" id="PF00561">
    <property type="entry name" value="Abhydrolase_1"/>
    <property type="match status" value="1"/>
</dbReference>
<dbReference type="AlphaFoldDB" id="A0A919RM90"/>